<feature type="compositionally biased region" description="Gly residues" evidence="3">
    <location>
        <begin position="116"/>
        <end position="131"/>
    </location>
</feature>
<feature type="compositionally biased region" description="Low complexity" evidence="3">
    <location>
        <begin position="739"/>
        <end position="771"/>
    </location>
</feature>
<protein>
    <submittedName>
        <fullName evidence="4">Uncharacterized protein</fullName>
    </submittedName>
</protein>
<feature type="region of interest" description="Disordered" evidence="3">
    <location>
        <begin position="1"/>
        <end position="193"/>
    </location>
</feature>
<dbReference type="Proteomes" id="UP000266841">
    <property type="component" value="Unassembled WGS sequence"/>
</dbReference>
<feature type="compositionally biased region" description="Basic and acidic residues" evidence="3">
    <location>
        <begin position="1009"/>
        <end position="1036"/>
    </location>
</feature>
<evidence type="ECO:0000256" key="3">
    <source>
        <dbReference type="SAM" id="MobiDB-lite"/>
    </source>
</evidence>
<feature type="compositionally biased region" description="Basic and acidic residues" evidence="3">
    <location>
        <begin position="318"/>
        <end position="329"/>
    </location>
</feature>
<keyword evidence="5" id="KW-1185">Reference proteome</keyword>
<feature type="compositionally biased region" description="Basic residues" evidence="3">
    <location>
        <begin position="1"/>
        <end position="11"/>
    </location>
</feature>
<feature type="compositionally biased region" description="Low complexity" evidence="3">
    <location>
        <begin position="605"/>
        <end position="619"/>
    </location>
</feature>
<gene>
    <name evidence="4" type="ORF">THAOC_20626</name>
</gene>
<feature type="compositionally biased region" description="Basic and acidic residues" evidence="3">
    <location>
        <begin position="839"/>
        <end position="854"/>
    </location>
</feature>
<feature type="compositionally biased region" description="Basic residues" evidence="3">
    <location>
        <begin position="518"/>
        <end position="534"/>
    </location>
</feature>
<reference evidence="4 5" key="1">
    <citation type="journal article" date="2012" name="Genome Biol.">
        <title>Genome and low-iron response of an oceanic diatom adapted to chronic iron limitation.</title>
        <authorList>
            <person name="Lommer M."/>
            <person name="Specht M."/>
            <person name="Roy A.S."/>
            <person name="Kraemer L."/>
            <person name="Andreson R."/>
            <person name="Gutowska M.A."/>
            <person name="Wolf J."/>
            <person name="Bergner S.V."/>
            <person name="Schilhabel M.B."/>
            <person name="Klostermeier U.C."/>
            <person name="Beiko R.G."/>
            <person name="Rosenstiel P."/>
            <person name="Hippler M."/>
            <person name="Laroche J."/>
        </authorList>
    </citation>
    <scope>NUCLEOTIDE SEQUENCE [LARGE SCALE GENOMIC DNA]</scope>
    <source>
        <strain evidence="4 5">CCMP1005</strain>
    </source>
</reference>
<organism evidence="4 5">
    <name type="scientific">Thalassiosira oceanica</name>
    <name type="common">Marine diatom</name>
    <dbReference type="NCBI Taxonomy" id="159749"/>
    <lineage>
        <taxon>Eukaryota</taxon>
        <taxon>Sar</taxon>
        <taxon>Stramenopiles</taxon>
        <taxon>Ochrophyta</taxon>
        <taxon>Bacillariophyta</taxon>
        <taxon>Coscinodiscophyceae</taxon>
        <taxon>Thalassiosirophycidae</taxon>
        <taxon>Thalassiosirales</taxon>
        <taxon>Thalassiosiraceae</taxon>
        <taxon>Thalassiosira</taxon>
    </lineage>
</organism>
<feature type="region of interest" description="Disordered" evidence="3">
    <location>
        <begin position="640"/>
        <end position="659"/>
    </location>
</feature>
<feature type="region of interest" description="Disordered" evidence="3">
    <location>
        <begin position="601"/>
        <end position="622"/>
    </location>
</feature>
<dbReference type="SUPFAM" id="SSF48452">
    <property type="entry name" value="TPR-like"/>
    <property type="match status" value="1"/>
</dbReference>
<feature type="compositionally biased region" description="Low complexity" evidence="3">
    <location>
        <begin position="784"/>
        <end position="804"/>
    </location>
</feature>
<feature type="region of interest" description="Disordered" evidence="3">
    <location>
        <begin position="702"/>
        <end position="1108"/>
    </location>
</feature>
<dbReference type="Pfam" id="PF13424">
    <property type="entry name" value="TPR_12"/>
    <property type="match status" value="1"/>
</dbReference>
<evidence type="ECO:0000313" key="5">
    <source>
        <dbReference type="Proteomes" id="UP000266841"/>
    </source>
</evidence>
<feature type="compositionally biased region" description="Low complexity" evidence="3">
    <location>
        <begin position="23"/>
        <end position="34"/>
    </location>
</feature>
<feature type="compositionally biased region" description="Low complexity" evidence="3">
    <location>
        <begin position="484"/>
        <end position="505"/>
    </location>
</feature>
<accession>K0S333</accession>
<feature type="compositionally biased region" description="Basic and acidic residues" evidence="3">
    <location>
        <begin position="1082"/>
        <end position="1096"/>
    </location>
</feature>
<feature type="compositionally biased region" description="Basic residues" evidence="3">
    <location>
        <begin position="154"/>
        <end position="165"/>
    </location>
</feature>
<dbReference type="eggNOG" id="ENOG502RW97">
    <property type="taxonomic scope" value="Eukaryota"/>
</dbReference>
<comment type="caution">
    <text evidence="4">The sequence shown here is derived from an EMBL/GenBank/DDBJ whole genome shotgun (WGS) entry which is preliminary data.</text>
</comment>
<keyword evidence="1" id="KW-0677">Repeat</keyword>
<name>K0S333_THAOC</name>
<feature type="compositionally biased region" description="Low complexity" evidence="3">
    <location>
        <begin position="132"/>
        <end position="149"/>
    </location>
</feature>
<feature type="compositionally biased region" description="Basic and acidic residues" evidence="3">
    <location>
        <begin position="805"/>
        <end position="823"/>
    </location>
</feature>
<feature type="region of interest" description="Disordered" evidence="3">
    <location>
        <begin position="312"/>
        <end position="357"/>
    </location>
</feature>
<feature type="region of interest" description="Disordered" evidence="3">
    <location>
        <begin position="458"/>
        <end position="548"/>
    </location>
</feature>
<feature type="compositionally biased region" description="Basic residues" evidence="3">
    <location>
        <begin position="923"/>
        <end position="935"/>
    </location>
</feature>
<dbReference type="Pfam" id="PF13374">
    <property type="entry name" value="TPR_10"/>
    <property type="match status" value="1"/>
</dbReference>
<dbReference type="Gene3D" id="1.25.40.10">
    <property type="entry name" value="Tetratricopeptide repeat domain"/>
    <property type="match status" value="2"/>
</dbReference>
<dbReference type="EMBL" id="AGNL01023420">
    <property type="protein sequence ID" value="EJK59184.1"/>
    <property type="molecule type" value="Genomic_DNA"/>
</dbReference>
<dbReference type="PANTHER" id="PTHR45641">
    <property type="entry name" value="TETRATRICOPEPTIDE REPEAT PROTEIN (AFU_ORTHOLOGUE AFUA_6G03870)"/>
    <property type="match status" value="1"/>
</dbReference>
<dbReference type="PANTHER" id="PTHR45641:SF19">
    <property type="entry name" value="NEPHROCYSTIN-3"/>
    <property type="match status" value="1"/>
</dbReference>
<keyword evidence="2" id="KW-0802">TPR repeat</keyword>
<proteinExistence type="predicted"/>
<evidence type="ECO:0000256" key="2">
    <source>
        <dbReference type="ARBA" id="ARBA00022803"/>
    </source>
</evidence>
<dbReference type="InterPro" id="IPR011990">
    <property type="entry name" value="TPR-like_helical_dom_sf"/>
</dbReference>
<dbReference type="OMA" id="HIKCATI"/>
<feature type="compositionally biased region" description="Low complexity" evidence="3">
    <location>
        <begin position="166"/>
        <end position="179"/>
    </location>
</feature>
<sequence>FQSRRAGRSGFKRTNSASRGDSAIKAAPESAAGGAAPGRRRQKAGNMGSSAGDGRPEAAGDDGLMGGSGSAASSQSGGVSRGRKKRVGHGASPRSPRAGRERRQQEEVLVSEEGQPGLGRGGAGRAPGRGGRLQQQQRRAGRRVGVVRGEQPRLRRLRPQRRRQPAVRGQRPAALRRQAGGAGAGTVPRHAGERRPVAEVALEVPQDVLLVVGRERVRKIPRGGRRRGAGATGTPCRRPRGLLPPLCLLGLVAGMRRRGGELIVTVTSCRSDAYHEGRACGTSRLPRRAPSALKTFHELAVGVKDAYEAGGCTVSKLPPREGDKGDGKVGGDGIPSVIGGDGNNNDDEDSNANTPQLSQAEWDRRSVLFEFFGNLDFLLALVDEVAIDTATRGALKEDTTFRGLRDVIKKCNKVLDGMLVRRERKYTLMFRIVSAGDAKMLRRIGHWNARVERALGGVTRGDDDASSKASRYRNSGGGGDDVSESGSEVSGVSTSSARSSVSAVLRRGRELLPTAGRVRARRATPTPKLRRRRSSSASLVSGFGGGLGGGDTAGEDGYSSDTVPMTADNLARLQLSLDTGPGPAAAAVGAGVPPAIADMHGRRGSGSSSSSADAAPAGAVRPMKPKDELLDVIRGLRSEQMRAREAAGTSGSGEPKANVLDEIRSNFTPKAEIPSAVPKLPTEYIHRHRLMKQVVNCLLDRAGGRPGTEAPAESEEEAGTAATLRPSPTPSRASRADTATRPGTARRPSPSRPSRPSRSGSSSRTASRGSSWDVPRSGRGRSGGCTSSSTTSSWAAGRTATEATTRLERGQRRRERQEQDQRRAQAGPQRGLQGSARQGEQRRGQRRPEERARDVPPFLPGRRARGHEGGPCQAPPLATRPHLPRRRLQDGGRQVVPLRDTVRREQQLRGHAPPRPHHDARARPRRTRDHPRGVRPHLLGARGGQAPPHGGREASQRPSQGQPRLRPGQDHRQGVRELPAGPPGGRRHAKVAQPQLDAELARVASPRRAVQDEPRGGVEDTELRQLGRPARRPELRHGRRRGIPYVPPTVLRGLRRGVPRHRLAQGREGSEPRGRRPSLRAGHNEHGGRVGVRPDRPASPGRIRQDEMADHMDNAAVILDALETMNLVQTAGHALKSSAVSGLSGKDAGGEGASRHSNHRFYSMHESIKAIAEEMSNRKTAAFAPRYDEFTSFLSKSDHVPESPSASRRFPFDECMSAALDGDLADMAESVQSSLYERWNVEEYAAENTPLHLIRAGMGGRAAEVLVDRDFCTRRVVALGPVEAARRHVSDLIELRRAHSQQRDANGKQGGGVGGVSDFNIVDAIQEGATCIIDEVVRQSPGSARGVSMAICLSTMGEGLIKARQPKEASQRLEEAAGLYRELLGQGHIDVARAVTAVAKSLVKINETRAALIRFGEASSTYEDCDASHHFDSIANLQGMANLFVTTGDFQAASALYENVISRKQSVHGEFSVATAKTINDYAVILAKNGRMEDALRRYEKARSTYERALDGLPPSMSWLNHGESAAKCGFDTALINLNIASIKSKKGDIPGAISSYEAGVQGLRKYKEELDMAGDEAGRNRNSSHMRHLVSALGRIGSLRLKLGNRNGALEAYASLFKEVNAESPVASRLEKAKAHIKCATIYRQSGDREDNKHAIIHLREALNMYTDLYGTEHKDTVAVATSLQQWLDEQAHR</sequence>
<evidence type="ECO:0000256" key="1">
    <source>
        <dbReference type="ARBA" id="ARBA00022737"/>
    </source>
</evidence>
<evidence type="ECO:0000313" key="4">
    <source>
        <dbReference type="EMBL" id="EJK59184.1"/>
    </source>
</evidence>
<feature type="compositionally biased region" description="Basic residues" evidence="3">
    <location>
        <begin position="1053"/>
        <end position="1064"/>
    </location>
</feature>
<feature type="non-terminal residue" evidence="4">
    <location>
        <position position="1"/>
    </location>
</feature>
<dbReference type="OrthoDB" id="37484at2759"/>